<dbReference type="STRING" id="211114.SAMN04489726_7492"/>
<dbReference type="PROSITE" id="PS51186">
    <property type="entry name" value="GNAT"/>
    <property type="match status" value="1"/>
</dbReference>
<dbReference type="InterPro" id="IPR016181">
    <property type="entry name" value="Acyl_CoA_acyltransferase"/>
</dbReference>
<keyword evidence="3" id="KW-0689">Ribosomal protein</keyword>
<dbReference type="GO" id="GO:0016747">
    <property type="term" value="F:acyltransferase activity, transferring groups other than amino-acyl groups"/>
    <property type="evidence" value="ECO:0007669"/>
    <property type="project" value="InterPro"/>
</dbReference>
<name>A0A1H0CYR5_ALLAB</name>
<protein>
    <submittedName>
        <fullName evidence="3">Ribosomal protein S18 acetylase RimI</fullName>
    </submittedName>
</protein>
<dbReference type="SUPFAM" id="SSF55729">
    <property type="entry name" value="Acyl-CoA N-acyltransferases (Nat)"/>
    <property type="match status" value="1"/>
</dbReference>
<dbReference type="GO" id="GO:0005840">
    <property type="term" value="C:ribosome"/>
    <property type="evidence" value="ECO:0007669"/>
    <property type="project" value="UniProtKB-KW"/>
</dbReference>
<dbReference type="eggNOG" id="COG0456">
    <property type="taxonomic scope" value="Bacteria"/>
</dbReference>
<dbReference type="Proteomes" id="UP000183376">
    <property type="component" value="Chromosome I"/>
</dbReference>
<dbReference type="OrthoDB" id="9799092at2"/>
<keyword evidence="4" id="KW-1185">Reference proteome</keyword>
<evidence type="ECO:0000313" key="3">
    <source>
        <dbReference type="EMBL" id="SDN63047.1"/>
    </source>
</evidence>
<proteinExistence type="predicted"/>
<organism evidence="3 4">
    <name type="scientific">Allokutzneria albata</name>
    <name type="common">Kibdelosporangium albatum</name>
    <dbReference type="NCBI Taxonomy" id="211114"/>
    <lineage>
        <taxon>Bacteria</taxon>
        <taxon>Bacillati</taxon>
        <taxon>Actinomycetota</taxon>
        <taxon>Actinomycetes</taxon>
        <taxon>Pseudonocardiales</taxon>
        <taxon>Pseudonocardiaceae</taxon>
        <taxon>Allokutzneria</taxon>
    </lineage>
</organism>
<reference evidence="3 4" key="1">
    <citation type="submission" date="2016-10" db="EMBL/GenBank/DDBJ databases">
        <authorList>
            <person name="de Groot N.N."/>
        </authorList>
    </citation>
    <scope>NUCLEOTIDE SEQUENCE [LARGE SCALE GENOMIC DNA]</scope>
    <source>
        <strain evidence="3 4">DSM 44149</strain>
    </source>
</reference>
<dbReference type="Pfam" id="PF00583">
    <property type="entry name" value="Acetyltransf_1"/>
    <property type="match status" value="1"/>
</dbReference>
<feature type="domain" description="N-acetyltransferase" evidence="2">
    <location>
        <begin position="1"/>
        <end position="150"/>
    </location>
</feature>
<sequence>MDIRRAGPDDWEQYRDIRLAALAEAPYAFGSTLAREQPFTETQWRDRLSRGATFLGYLSGTACALASGTSSHELVSVWAAPSARGTGLAAAVVEAVLAWAAPSPMTMWVAEDNTAAIRFYVRLGFSFTGDRAPLPSDPSRHELSMRRSPPASS</sequence>
<dbReference type="Gene3D" id="3.40.630.30">
    <property type="match status" value="1"/>
</dbReference>
<dbReference type="InterPro" id="IPR000182">
    <property type="entry name" value="GNAT_dom"/>
</dbReference>
<dbReference type="EMBL" id="LT629701">
    <property type="protein sequence ID" value="SDN63047.1"/>
    <property type="molecule type" value="Genomic_DNA"/>
</dbReference>
<accession>A0A1H0CYR5</accession>
<evidence type="ECO:0000256" key="1">
    <source>
        <dbReference type="SAM" id="MobiDB-lite"/>
    </source>
</evidence>
<dbReference type="AlphaFoldDB" id="A0A1H0CYR5"/>
<evidence type="ECO:0000313" key="4">
    <source>
        <dbReference type="Proteomes" id="UP000183376"/>
    </source>
</evidence>
<dbReference type="RefSeq" id="WP_030428552.1">
    <property type="nucleotide sequence ID" value="NZ_JOEF01000004.1"/>
</dbReference>
<keyword evidence="3" id="KW-0687">Ribonucleoprotein</keyword>
<feature type="region of interest" description="Disordered" evidence="1">
    <location>
        <begin position="133"/>
        <end position="153"/>
    </location>
</feature>
<evidence type="ECO:0000259" key="2">
    <source>
        <dbReference type="PROSITE" id="PS51186"/>
    </source>
</evidence>
<gene>
    <name evidence="3" type="ORF">SAMN04489726_7492</name>
</gene>